<feature type="non-terminal residue" evidence="1">
    <location>
        <position position="1"/>
    </location>
</feature>
<dbReference type="EMBL" id="BARU01004638">
    <property type="protein sequence ID" value="GAH22342.1"/>
    <property type="molecule type" value="Genomic_DNA"/>
</dbReference>
<evidence type="ECO:0000313" key="1">
    <source>
        <dbReference type="EMBL" id="GAH22342.1"/>
    </source>
</evidence>
<proteinExistence type="predicted"/>
<sequence>LLINTIYWNKYSADFIRRFFPAFEAKLAQFKEHYLEEVTKKRWAILYRINPS</sequence>
<reference evidence="1" key="1">
    <citation type="journal article" date="2014" name="Front. Microbiol.">
        <title>High frequency of phylogenetically diverse reductive dehalogenase-homologous genes in deep subseafloor sedimentary metagenomes.</title>
        <authorList>
            <person name="Kawai M."/>
            <person name="Futagami T."/>
            <person name="Toyoda A."/>
            <person name="Takaki Y."/>
            <person name="Nishi S."/>
            <person name="Hori S."/>
            <person name="Arai W."/>
            <person name="Tsubouchi T."/>
            <person name="Morono Y."/>
            <person name="Uchiyama I."/>
            <person name="Ito T."/>
            <person name="Fujiyama A."/>
            <person name="Inagaki F."/>
            <person name="Takami H."/>
        </authorList>
    </citation>
    <scope>NUCLEOTIDE SEQUENCE</scope>
    <source>
        <strain evidence="1">Expedition CK06-06</strain>
    </source>
</reference>
<gene>
    <name evidence="1" type="ORF">S03H2_09220</name>
</gene>
<name>X1DQ75_9ZZZZ</name>
<organism evidence="1">
    <name type="scientific">marine sediment metagenome</name>
    <dbReference type="NCBI Taxonomy" id="412755"/>
    <lineage>
        <taxon>unclassified sequences</taxon>
        <taxon>metagenomes</taxon>
        <taxon>ecological metagenomes</taxon>
    </lineage>
</organism>
<dbReference type="AlphaFoldDB" id="X1DQ75"/>
<accession>X1DQ75</accession>
<protein>
    <submittedName>
        <fullName evidence="1">Uncharacterized protein</fullName>
    </submittedName>
</protein>
<comment type="caution">
    <text evidence="1">The sequence shown here is derived from an EMBL/GenBank/DDBJ whole genome shotgun (WGS) entry which is preliminary data.</text>
</comment>